<dbReference type="InterPro" id="IPR013154">
    <property type="entry name" value="ADH-like_N"/>
</dbReference>
<dbReference type="AlphaFoldDB" id="A0A7W7FWD0"/>
<keyword evidence="5" id="KW-1185">Reference proteome</keyword>
<name>A0A7W7FWD0_9PSEU</name>
<evidence type="ECO:0000313" key="4">
    <source>
        <dbReference type="EMBL" id="MBB4680137.1"/>
    </source>
</evidence>
<organism evidence="4 5">
    <name type="scientific">Crossiella cryophila</name>
    <dbReference type="NCBI Taxonomy" id="43355"/>
    <lineage>
        <taxon>Bacteria</taxon>
        <taxon>Bacillati</taxon>
        <taxon>Actinomycetota</taxon>
        <taxon>Actinomycetes</taxon>
        <taxon>Pseudonocardiales</taxon>
        <taxon>Pseudonocardiaceae</taxon>
        <taxon>Crossiella</taxon>
    </lineage>
</organism>
<dbReference type="GO" id="GO:0070402">
    <property type="term" value="F:NADPH binding"/>
    <property type="evidence" value="ECO:0007669"/>
    <property type="project" value="TreeGrafter"/>
</dbReference>
<evidence type="ECO:0000256" key="2">
    <source>
        <dbReference type="ARBA" id="ARBA00023002"/>
    </source>
</evidence>
<dbReference type="SUPFAM" id="SSF50129">
    <property type="entry name" value="GroES-like"/>
    <property type="match status" value="1"/>
</dbReference>
<dbReference type="SUPFAM" id="SSF51735">
    <property type="entry name" value="NAD(P)-binding Rossmann-fold domains"/>
    <property type="match status" value="1"/>
</dbReference>
<dbReference type="InterPro" id="IPR036291">
    <property type="entry name" value="NAD(P)-bd_dom_sf"/>
</dbReference>
<dbReference type="Gene3D" id="3.90.180.10">
    <property type="entry name" value="Medium-chain alcohol dehydrogenases, catalytic domain"/>
    <property type="match status" value="1"/>
</dbReference>
<feature type="domain" description="Enoyl reductase (ER)" evidence="3">
    <location>
        <begin position="10"/>
        <end position="322"/>
    </location>
</feature>
<protein>
    <submittedName>
        <fullName evidence="4">NADPH:quinone reductase-like Zn-dependent oxidoreductase</fullName>
    </submittedName>
</protein>
<sequence>MRTVVFDQHGDPARVLRLDHTDPPGPPGPGQVLIRVLTSPVHPGDLLGVQGPGEPLPAPRTPGAEGMGTVAALGSGVTGLSVGERVAFFPAPGAWREYLLAPAEVVVPVPAGVKDSTAALMLVNPLTLRMLLRAAGEITGPVLQTAAGSSMGGLVAAAAQRHGFPLINLVRREAGAAELRDRFPEFPAISTSDPDWPDQVRAAAGGRGVPVVLDAVGGALTPDLVALLADGGRLISYGALDGDRAGPSPRAIVRRELTHRGVSVLRWQAQDQAIRAEDRAFATELARTRPELFAVAAEYDLAAFTAAVEHVRRPGKTGTVLFTLGEDQS</sequence>
<dbReference type="SMART" id="SM00829">
    <property type="entry name" value="PKS_ER"/>
    <property type="match status" value="1"/>
</dbReference>
<dbReference type="EMBL" id="JACHMH010000001">
    <property type="protein sequence ID" value="MBB4680137.1"/>
    <property type="molecule type" value="Genomic_DNA"/>
</dbReference>
<evidence type="ECO:0000256" key="1">
    <source>
        <dbReference type="ARBA" id="ARBA00022857"/>
    </source>
</evidence>
<dbReference type="PANTHER" id="PTHR48106">
    <property type="entry name" value="QUINONE OXIDOREDUCTASE PIG3-RELATED"/>
    <property type="match status" value="1"/>
</dbReference>
<proteinExistence type="predicted"/>
<gene>
    <name evidence="4" type="ORF">HNR67_006255</name>
</gene>
<dbReference type="InterPro" id="IPR013149">
    <property type="entry name" value="ADH-like_C"/>
</dbReference>
<accession>A0A7W7FWD0</accession>
<evidence type="ECO:0000259" key="3">
    <source>
        <dbReference type="SMART" id="SM00829"/>
    </source>
</evidence>
<keyword evidence="2" id="KW-0560">Oxidoreductase</keyword>
<dbReference type="PANTHER" id="PTHR48106:SF2">
    <property type="entry name" value="ZN2+-BINDING DEHYDROGENASE"/>
    <property type="match status" value="1"/>
</dbReference>
<dbReference type="Proteomes" id="UP000533598">
    <property type="component" value="Unassembled WGS sequence"/>
</dbReference>
<dbReference type="RefSeq" id="WP_185005804.1">
    <property type="nucleotide sequence ID" value="NZ_BAAAUI010000020.1"/>
</dbReference>
<dbReference type="InterPro" id="IPR020843">
    <property type="entry name" value="ER"/>
</dbReference>
<keyword evidence="1" id="KW-0521">NADP</keyword>
<dbReference type="Pfam" id="PF08240">
    <property type="entry name" value="ADH_N"/>
    <property type="match status" value="1"/>
</dbReference>
<dbReference type="InterPro" id="IPR011032">
    <property type="entry name" value="GroES-like_sf"/>
</dbReference>
<dbReference type="GO" id="GO:0016651">
    <property type="term" value="F:oxidoreductase activity, acting on NAD(P)H"/>
    <property type="evidence" value="ECO:0007669"/>
    <property type="project" value="TreeGrafter"/>
</dbReference>
<reference evidence="4 5" key="1">
    <citation type="submission" date="2020-08" db="EMBL/GenBank/DDBJ databases">
        <title>Sequencing the genomes of 1000 actinobacteria strains.</title>
        <authorList>
            <person name="Klenk H.-P."/>
        </authorList>
    </citation>
    <scope>NUCLEOTIDE SEQUENCE [LARGE SCALE GENOMIC DNA]</scope>
    <source>
        <strain evidence="4 5">DSM 44230</strain>
    </source>
</reference>
<evidence type="ECO:0000313" key="5">
    <source>
        <dbReference type="Proteomes" id="UP000533598"/>
    </source>
</evidence>
<dbReference type="Pfam" id="PF00107">
    <property type="entry name" value="ADH_zinc_N"/>
    <property type="match status" value="1"/>
</dbReference>
<comment type="caution">
    <text evidence="4">The sequence shown here is derived from an EMBL/GenBank/DDBJ whole genome shotgun (WGS) entry which is preliminary data.</text>
</comment>
<dbReference type="Gene3D" id="3.40.50.720">
    <property type="entry name" value="NAD(P)-binding Rossmann-like Domain"/>
    <property type="match status" value="1"/>
</dbReference>